<evidence type="ECO:0000313" key="2">
    <source>
        <dbReference type="EMBL" id="ORX70972.1"/>
    </source>
</evidence>
<dbReference type="EMBL" id="MCFD01000005">
    <property type="protein sequence ID" value="ORX70972.1"/>
    <property type="molecule type" value="Genomic_DNA"/>
</dbReference>
<protein>
    <submittedName>
        <fullName evidence="2">Uncharacterized protein</fullName>
    </submittedName>
</protein>
<organism evidence="2 3">
    <name type="scientific">Linderina pennispora</name>
    <dbReference type="NCBI Taxonomy" id="61395"/>
    <lineage>
        <taxon>Eukaryota</taxon>
        <taxon>Fungi</taxon>
        <taxon>Fungi incertae sedis</taxon>
        <taxon>Zoopagomycota</taxon>
        <taxon>Kickxellomycotina</taxon>
        <taxon>Kickxellomycetes</taxon>
        <taxon>Kickxellales</taxon>
        <taxon>Kickxellaceae</taxon>
        <taxon>Linderina</taxon>
    </lineage>
</organism>
<dbReference type="OrthoDB" id="46868at2759"/>
<dbReference type="Proteomes" id="UP000193922">
    <property type="component" value="Unassembled WGS sequence"/>
</dbReference>
<comment type="caution">
    <text evidence="2">The sequence shown here is derived from an EMBL/GenBank/DDBJ whole genome shotgun (WGS) entry which is preliminary data.</text>
</comment>
<evidence type="ECO:0000313" key="3">
    <source>
        <dbReference type="Proteomes" id="UP000193922"/>
    </source>
</evidence>
<dbReference type="GeneID" id="63802148"/>
<keyword evidence="3" id="KW-1185">Reference proteome</keyword>
<reference evidence="2 3" key="1">
    <citation type="submission" date="2016-07" db="EMBL/GenBank/DDBJ databases">
        <title>Pervasive Adenine N6-methylation of Active Genes in Fungi.</title>
        <authorList>
            <consortium name="DOE Joint Genome Institute"/>
            <person name="Mondo S.J."/>
            <person name="Dannebaum R.O."/>
            <person name="Kuo R.C."/>
            <person name="Labutti K."/>
            <person name="Haridas S."/>
            <person name="Kuo A."/>
            <person name="Salamov A."/>
            <person name="Ahrendt S.R."/>
            <person name="Lipzen A."/>
            <person name="Sullivan W."/>
            <person name="Andreopoulos W.B."/>
            <person name="Clum A."/>
            <person name="Lindquist E."/>
            <person name="Daum C."/>
            <person name="Ramamoorthy G.K."/>
            <person name="Gryganskyi A."/>
            <person name="Culley D."/>
            <person name="Magnuson J.K."/>
            <person name="James T.Y."/>
            <person name="O'Malley M.A."/>
            <person name="Stajich J.E."/>
            <person name="Spatafora J.W."/>
            <person name="Visel A."/>
            <person name="Grigoriev I.V."/>
        </authorList>
    </citation>
    <scope>NUCLEOTIDE SEQUENCE [LARGE SCALE GENOMIC DNA]</scope>
    <source>
        <strain evidence="2 3">ATCC 12442</strain>
    </source>
</reference>
<feature type="region of interest" description="Disordered" evidence="1">
    <location>
        <begin position="136"/>
        <end position="187"/>
    </location>
</feature>
<accession>A0A1Y1WC15</accession>
<proteinExistence type="predicted"/>
<evidence type="ECO:0000256" key="1">
    <source>
        <dbReference type="SAM" id="MobiDB-lite"/>
    </source>
</evidence>
<dbReference type="RefSeq" id="XP_040744551.1">
    <property type="nucleotide sequence ID" value="XM_040885500.1"/>
</dbReference>
<sequence length="187" mass="20471">MDRWMMLGGLVLFGMVVFNILRKRIWIPGLSTLFSLLRYVLLGGSSKTAVAVTSPMVMATTSSADVVSTTSGCTYRSIVAKETLVVTTTVPVAASHKEEQGPLEEDTASVEYALSTEGITASSHGLPLEDEAVATGGLNDEPEQTDEPVTTTSQHQQQHQHQQQPVENFRRKNIYTMPVERPVHEEL</sequence>
<feature type="compositionally biased region" description="Low complexity" evidence="1">
    <location>
        <begin position="154"/>
        <end position="164"/>
    </location>
</feature>
<name>A0A1Y1WC15_9FUNG</name>
<dbReference type="AlphaFoldDB" id="A0A1Y1WC15"/>
<gene>
    <name evidence="2" type="ORF">DL89DRAFT_257134</name>
</gene>